<evidence type="ECO:0000256" key="4">
    <source>
        <dbReference type="ARBA" id="ARBA00022448"/>
    </source>
</evidence>
<dbReference type="SUPFAM" id="SSF46626">
    <property type="entry name" value="Cytochrome c"/>
    <property type="match status" value="1"/>
</dbReference>
<name>A0A3G2QYV6_9STRA</name>
<comment type="similarity">
    <text evidence="3">Belongs to the cytochrome c family. PetJ subfamily.</text>
</comment>
<feature type="chain" id="PRO_5033796803" description="Cytochrome c-553" evidence="14">
    <location>
        <begin position="20"/>
        <end position="108"/>
    </location>
</feature>
<dbReference type="PRINTS" id="PR00605">
    <property type="entry name" value="CYTCHROMECIC"/>
</dbReference>
<dbReference type="PANTHER" id="PTHR34688">
    <property type="entry name" value="CYTOCHROME C6, CHLOROPLASTIC"/>
    <property type="match status" value="1"/>
</dbReference>
<evidence type="ECO:0000256" key="1">
    <source>
        <dbReference type="ARBA" id="ARBA00002347"/>
    </source>
</evidence>
<dbReference type="AlphaFoldDB" id="A0A3G2QYV6"/>
<evidence type="ECO:0000256" key="13">
    <source>
        <dbReference type="PROSITE-ProRule" id="PRU00433"/>
    </source>
</evidence>
<dbReference type="GO" id="GO:0005506">
    <property type="term" value="F:iron ion binding"/>
    <property type="evidence" value="ECO:0007669"/>
    <property type="project" value="InterPro"/>
</dbReference>
<comment type="function">
    <text evidence="1">Functions as an electron carrier between membrane-bound cytochrome b6-f and photosystem I in oxygenic photosynthesis.</text>
</comment>
<keyword evidence="5 13" id="KW-0349">Heme</keyword>
<organism evidence="16">
    <name type="scientific">Synura sphagnicola</name>
    <dbReference type="NCBI Taxonomy" id="52556"/>
    <lineage>
        <taxon>Eukaryota</taxon>
        <taxon>Sar</taxon>
        <taxon>Stramenopiles</taxon>
        <taxon>Ochrophyta</taxon>
        <taxon>Synurophyceae</taxon>
        <taxon>Synurales</taxon>
        <taxon>Mallomonadaceae</taxon>
        <taxon>Synura</taxon>
    </lineage>
</organism>
<dbReference type="EMBL" id="MH795129">
    <property type="protein sequence ID" value="AYO28296.1"/>
    <property type="molecule type" value="Genomic_DNA"/>
</dbReference>
<evidence type="ECO:0000256" key="8">
    <source>
        <dbReference type="ARBA" id="ARBA00023004"/>
    </source>
</evidence>
<feature type="signal peptide" evidence="14">
    <location>
        <begin position="1"/>
        <end position="19"/>
    </location>
</feature>
<dbReference type="GO" id="GO:0009055">
    <property type="term" value="F:electron transfer activity"/>
    <property type="evidence" value="ECO:0007669"/>
    <property type="project" value="InterPro"/>
</dbReference>
<protein>
    <recommendedName>
        <fullName evidence="12">Cytochrome c-553</fullName>
    </recommendedName>
    <alternativeName>
        <fullName evidence="11">Cytochrome c553</fullName>
    </alternativeName>
    <alternativeName>
        <fullName evidence="10">Soluble cytochrome f</fullName>
    </alternativeName>
</protein>
<reference evidence="16" key="1">
    <citation type="submission" date="2018-08" db="EMBL/GenBank/DDBJ databases">
        <title>Comparative Plastid Genomics of Synurophyceae: Evolutionary Evidence of Lateral Gene Transfer and Inverted Repeat Dynamics.</title>
        <authorList>
            <person name="Kim J.I."/>
            <person name="Shin H."/>
            <person name="Skaloud P."/>
            <person name="Jung J."/>
            <person name="Yoon H.S."/>
            <person name="Archibald J.M."/>
            <person name="Shin W."/>
        </authorList>
    </citation>
    <scope>NUCLEOTIDE SEQUENCE</scope>
    <source>
        <strain evidence="16">FBCC200022</strain>
    </source>
</reference>
<comment type="subcellular location">
    <subcellularLocation>
        <location evidence="2">Plastid</location>
        <location evidence="2">Chloroplast thylakoid lumen</location>
    </subcellularLocation>
</comment>
<evidence type="ECO:0000256" key="11">
    <source>
        <dbReference type="ARBA" id="ARBA00031247"/>
    </source>
</evidence>
<dbReference type="Pfam" id="PF13442">
    <property type="entry name" value="Cytochrome_CBB3"/>
    <property type="match status" value="1"/>
</dbReference>
<evidence type="ECO:0000256" key="5">
    <source>
        <dbReference type="ARBA" id="ARBA00022617"/>
    </source>
</evidence>
<dbReference type="GO" id="GO:0020037">
    <property type="term" value="F:heme binding"/>
    <property type="evidence" value="ECO:0007669"/>
    <property type="project" value="InterPro"/>
</dbReference>
<keyword evidence="7" id="KW-0249">Electron transport</keyword>
<evidence type="ECO:0000256" key="7">
    <source>
        <dbReference type="ARBA" id="ARBA00022982"/>
    </source>
</evidence>
<evidence type="ECO:0000256" key="2">
    <source>
        <dbReference type="ARBA" id="ARBA00004456"/>
    </source>
</evidence>
<dbReference type="InterPro" id="IPR008168">
    <property type="entry name" value="Cyt_C_IC"/>
</dbReference>
<dbReference type="InterPro" id="IPR023655">
    <property type="entry name" value="Cyt_C6"/>
</dbReference>
<dbReference type="PANTHER" id="PTHR34688:SF2">
    <property type="entry name" value="CYTOCHROME C6, CHLOROPLASTIC"/>
    <property type="match status" value="1"/>
</dbReference>
<proteinExistence type="inferred from homology"/>
<geneLocation type="plastid" evidence="16"/>
<evidence type="ECO:0000256" key="10">
    <source>
        <dbReference type="ARBA" id="ARBA00030448"/>
    </source>
</evidence>
<evidence type="ECO:0000313" key="16">
    <source>
        <dbReference type="EMBL" id="AYO28296.1"/>
    </source>
</evidence>
<dbReference type="PROSITE" id="PS51007">
    <property type="entry name" value="CYTC"/>
    <property type="match status" value="1"/>
</dbReference>
<dbReference type="GO" id="GO:0009543">
    <property type="term" value="C:chloroplast thylakoid lumen"/>
    <property type="evidence" value="ECO:0007669"/>
    <property type="project" value="UniProtKB-SubCell"/>
</dbReference>
<evidence type="ECO:0000256" key="6">
    <source>
        <dbReference type="ARBA" id="ARBA00022723"/>
    </source>
</evidence>
<keyword evidence="6 13" id="KW-0479">Metal-binding</keyword>
<keyword evidence="8 13" id="KW-0408">Iron</keyword>
<keyword evidence="9" id="KW-0793">Thylakoid</keyword>
<evidence type="ECO:0000256" key="14">
    <source>
        <dbReference type="SAM" id="SignalP"/>
    </source>
</evidence>
<evidence type="ECO:0000259" key="15">
    <source>
        <dbReference type="PROSITE" id="PS51007"/>
    </source>
</evidence>
<accession>A0A3G2QYV6</accession>
<feature type="domain" description="Cytochrome c" evidence="15">
    <location>
        <begin position="20"/>
        <end position="100"/>
    </location>
</feature>
<dbReference type="InterPro" id="IPR009056">
    <property type="entry name" value="Cyt_c-like_dom"/>
</dbReference>
<evidence type="ECO:0000256" key="12">
    <source>
        <dbReference type="ARBA" id="ARBA00033211"/>
    </source>
</evidence>
<dbReference type="Gene3D" id="1.10.760.10">
    <property type="entry name" value="Cytochrome c-like domain"/>
    <property type="match status" value="1"/>
</dbReference>
<gene>
    <name evidence="16" type="primary">petJ</name>
</gene>
<sequence length="108" mass="12305">MNFFFYFLIIFSLLTESEVQKWDKGKVLFSQNCLPCHTGGNNIILPEKNLKKESLEANGMKNLKAITYQILNGKNGMPAFGGRLTESEIDAIALYVFEESDMDFKDIK</sequence>
<keyword evidence="4" id="KW-0813">Transport</keyword>
<dbReference type="InterPro" id="IPR036909">
    <property type="entry name" value="Cyt_c-like_dom_sf"/>
</dbReference>
<evidence type="ECO:0000256" key="3">
    <source>
        <dbReference type="ARBA" id="ARBA00009650"/>
    </source>
</evidence>
<keyword evidence="16" id="KW-0934">Plastid</keyword>
<dbReference type="EMBL" id="MH795129">
    <property type="protein sequence ID" value="AYO28322.1"/>
    <property type="molecule type" value="Genomic_DNA"/>
</dbReference>
<keyword evidence="14" id="KW-0732">Signal</keyword>
<evidence type="ECO:0000256" key="9">
    <source>
        <dbReference type="ARBA" id="ARBA00023078"/>
    </source>
</evidence>